<accession>A0A7W5E3M6</accession>
<name>A0A7W5E3M6_9BACT</name>
<dbReference type="EMBL" id="JACHXU010000021">
    <property type="protein sequence ID" value="MBB3209232.1"/>
    <property type="molecule type" value="Genomic_DNA"/>
</dbReference>
<evidence type="ECO:0000313" key="2">
    <source>
        <dbReference type="Proteomes" id="UP000536179"/>
    </source>
</evidence>
<proteinExistence type="predicted"/>
<dbReference type="Proteomes" id="UP000536179">
    <property type="component" value="Unassembled WGS sequence"/>
</dbReference>
<dbReference type="Gene3D" id="2.60.40.2250">
    <property type="match status" value="1"/>
</dbReference>
<evidence type="ECO:0000313" key="1">
    <source>
        <dbReference type="EMBL" id="MBB3209232.1"/>
    </source>
</evidence>
<dbReference type="AlphaFoldDB" id="A0A7W5E3M6"/>
<keyword evidence="2" id="KW-1185">Reference proteome</keyword>
<reference evidence="1 2" key="1">
    <citation type="submission" date="2020-08" db="EMBL/GenBank/DDBJ databases">
        <title>Genomic Encyclopedia of Type Strains, Phase III (KMG-III): the genomes of soil and plant-associated and newly described type strains.</title>
        <authorList>
            <person name="Whitman W."/>
        </authorList>
    </citation>
    <scope>NUCLEOTIDE SEQUENCE [LARGE SCALE GENOMIC DNA]</scope>
    <source>
        <strain evidence="1 2">CECT 8075</strain>
    </source>
</reference>
<sequence>MTQIQIGSTLTYEVKQPTIFLLKIAAAWTQHQLVNKESM</sequence>
<comment type="caution">
    <text evidence="1">The sequence shown here is derived from an EMBL/GenBank/DDBJ whole genome shotgun (WGS) entry which is preliminary data.</text>
</comment>
<organism evidence="1 2">
    <name type="scientific">Aporhodopirellula rubra</name>
    <dbReference type="NCBI Taxonomy" id="980271"/>
    <lineage>
        <taxon>Bacteria</taxon>
        <taxon>Pseudomonadati</taxon>
        <taxon>Planctomycetota</taxon>
        <taxon>Planctomycetia</taxon>
        <taxon>Pirellulales</taxon>
        <taxon>Pirellulaceae</taxon>
        <taxon>Aporhodopirellula</taxon>
    </lineage>
</organism>
<protein>
    <submittedName>
        <fullName evidence="1">Uncharacterized protein</fullName>
    </submittedName>
</protein>
<gene>
    <name evidence="1" type="ORF">FHS27_005070</name>
</gene>